<sequence length="116" mass="12393">MVQHSTDPAAGSTPERRGSSPTEQRERSITWAPRAAGASPWPSCRGPRARRAAPAAAAAAAPPPRRRRAPSARAGGPRAPATCSPGRRRRSWLLPQLLRHRSTSRLSASATNKSCR</sequence>
<dbReference type="Proteomes" id="UP000243499">
    <property type="component" value="Chromosome 1"/>
</dbReference>
<organism evidence="2">
    <name type="scientific">Panicum hallii</name>
    <dbReference type="NCBI Taxonomy" id="206008"/>
    <lineage>
        <taxon>Eukaryota</taxon>
        <taxon>Viridiplantae</taxon>
        <taxon>Streptophyta</taxon>
        <taxon>Embryophyta</taxon>
        <taxon>Tracheophyta</taxon>
        <taxon>Spermatophyta</taxon>
        <taxon>Magnoliopsida</taxon>
        <taxon>Liliopsida</taxon>
        <taxon>Poales</taxon>
        <taxon>Poaceae</taxon>
        <taxon>PACMAD clade</taxon>
        <taxon>Panicoideae</taxon>
        <taxon>Panicodae</taxon>
        <taxon>Paniceae</taxon>
        <taxon>Panicinae</taxon>
        <taxon>Panicum</taxon>
        <taxon>Panicum sect. Panicum</taxon>
    </lineage>
</organism>
<reference evidence="2" key="1">
    <citation type="submission" date="2018-04" db="EMBL/GenBank/DDBJ databases">
        <title>WGS assembly of Panicum hallii.</title>
        <authorList>
            <person name="Lovell J."/>
            <person name="Jenkins J."/>
            <person name="Lowry D."/>
            <person name="Mamidi S."/>
            <person name="Sreedasyam A."/>
            <person name="Weng X."/>
            <person name="Barry K."/>
            <person name="Bonette J."/>
            <person name="Campitelli B."/>
            <person name="Daum C."/>
            <person name="Gordon S."/>
            <person name="Gould B."/>
            <person name="Lipzen A."/>
            <person name="Macqueen A."/>
            <person name="Palacio-Mejia J."/>
            <person name="Plott C."/>
            <person name="Shakirov E."/>
            <person name="Shu S."/>
            <person name="Yoshinaga Y."/>
            <person name="Zane M."/>
            <person name="Rokhsar D."/>
            <person name="Grimwood J."/>
            <person name="Schmutz J."/>
            <person name="Juenger T."/>
        </authorList>
    </citation>
    <scope>NUCLEOTIDE SEQUENCE [LARGE SCALE GENOMIC DNA]</scope>
    <source>
        <strain evidence="2">FIL2</strain>
    </source>
</reference>
<feature type="compositionally biased region" description="Low complexity" evidence="1">
    <location>
        <begin position="71"/>
        <end position="81"/>
    </location>
</feature>
<feature type="compositionally biased region" description="Basic and acidic residues" evidence="1">
    <location>
        <begin position="14"/>
        <end position="28"/>
    </location>
</feature>
<evidence type="ECO:0000256" key="1">
    <source>
        <dbReference type="SAM" id="MobiDB-lite"/>
    </source>
</evidence>
<protein>
    <submittedName>
        <fullName evidence="2">Uncharacterized protein</fullName>
    </submittedName>
</protein>
<name>A0A2T8KU25_9POAL</name>
<gene>
    <name evidence="2" type="ORF">PAHAL_1G044700</name>
</gene>
<feature type="compositionally biased region" description="Polar residues" evidence="1">
    <location>
        <begin position="104"/>
        <end position="116"/>
    </location>
</feature>
<accession>A0A2T8KU25</accession>
<feature type="region of interest" description="Disordered" evidence="1">
    <location>
        <begin position="1"/>
        <end position="116"/>
    </location>
</feature>
<dbReference type="Gramene" id="PVH65639">
    <property type="protein sequence ID" value="PVH65639"/>
    <property type="gene ID" value="PAHAL_1G044700"/>
</dbReference>
<dbReference type="AlphaFoldDB" id="A0A2T8KU25"/>
<evidence type="ECO:0000313" key="2">
    <source>
        <dbReference type="EMBL" id="PVH65639.1"/>
    </source>
</evidence>
<dbReference type="EMBL" id="CM008046">
    <property type="protein sequence ID" value="PVH65639.1"/>
    <property type="molecule type" value="Genomic_DNA"/>
</dbReference>
<proteinExistence type="predicted"/>